<organism evidence="2">
    <name type="scientific">Trypanosoma vivax (strain Y486)</name>
    <dbReference type="NCBI Taxonomy" id="1055687"/>
    <lineage>
        <taxon>Eukaryota</taxon>
        <taxon>Discoba</taxon>
        <taxon>Euglenozoa</taxon>
        <taxon>Kinetoplastea</taxon>
        <taxon>Metakinetoplastina</taxon>
        <taxon>Trypanosomatida</taxon>
        <taxon>Trypanosomatidae</taxon>
        <taxon>Trypanosoma</taxon>
        <taxon>Duttonella</taxon>
    </lineage>
</organism>
<proteinExistence type="predicted"/>
<name>G0U7E0_TRYVY</name>
<dbReference type="EMBL" id="HE573026">
    <property type="protein sequence ID" value="CCC51798.1"/>
    <property type="molecule type" value="Genomic_DNA"/>
</dbReference>
<sequence>MYDCAPSVFLYFCPFSFLVFVLLKGRRQVSLVSCREDNCAQWRKSLCTGRTVCFLPHRFVLWIMFFFFFFFGEWVVYALIGPHKLSLLLSLLLLLLPLLFLSSLSIFPFLFFAFLIGVCCPANRSNKEPREPKIDRCIC</sequence>
<keyword evidence="1" id="KW-0472">Membrane</keyword>
<evidence type="ECO:0000313" key="2">
    <source>
        <dbReference type="EMBL" id="CCC51798.1"/>
    </source>
</evidence>
<feature type="transmembrane region" description="Helical" evidence="1">
    <location>
        <begin position="92"/>
        <end position="120"/>
    </location>
</feature>
<gene>
    <name evidence="2" type="ORF">TVY486_1008440</name>
</gene>
<protein>
    <submittedName>
        <fullName evidence="2">Uncharacterized protein</fullName>
    </submittedName>
</protein>
<keyword evidence="1" id="KW-0812">Transmembrane</keyword>
<feature type="transmembrane region" description="Helical" evidence="1">
    <location>
        <begin position="59"/>
        <end position="80"/>
    </location>
</feature>
<keyword evidence="1" id="KW-1133">Transmembrane helix</keyword>
<accession>G0U7E0</accession>
<dbReference type="VEuPathDB" id="TriTrypDB:TvY486_1008440"/>
<reference evidence="2" key="1">
    <citation type="journal article" date="2012" name="Proc. Natl. Acad. Sci. U.S.A.">
        <title>Antigenic diversity is generated by distinct evolutionary mechanisms in African trypanosome species.</title>
        <authorList>
            <person name="Jackson A.P."/>
            <person name="Berry A."/>
            <person name="Aslett M."/>
            <person name="Allison H.C."/>
            <person name="Burton P."/>
            <person name="Vavrova-Anderson J."/>
            <person name="Brown R."/>
            <person name="Browne H."/>
            <person name="Corton N."/>
            <person name="Hauser H."/>
            <person name="Gamble J."/>
            <person name="Gilderthorp R."/>
            <person name="Marcello L."/>
            <person name="McQuillan J."/>
            <person name="Otto T.D."/>
            <person name="Quail M.A."/>
            <person name="Sanders M.J."/>
            <person name="van Tonder A."/>
            <person name="Ginger M.L."/>
            <person name="Field M.C."/>
            <person name="Barry J.D."/>
            <person name="Hertz-Fowler C."/>
            <person name="Berriman M."/>
        </authorList>
    </citation>
    <scope>NUCLEOTIDE SEQUENCE</scope>
    <source>
        <strain evidence="2">Y486</strain>
    </source>
</reference>
<dbReference type="AlphaFoldDB" id="G0U7E0"/>
<evidence type="ECO:0000256" key="1">
    <source>
        <dbReference type="SAM" id="Phobius"/>
    </source>
</evidence>
<feature type="transmembrane region" description="Helical" evidence="1">
    <location>
        <begin position="6"/>
        <end position="23"/>
    </location>
</feature>